<reference evidence="1" key="2">
    <citation type="submission" date="2023-06" db="EMBL/GenBank/DDBJ databases">
        <authorList>
            <person name="Lucena T."/>
            <person name="Sun Q."/>
        </authorList>
    </citation>
    <scope>NUCLEOTIDE SEQUENCE</scope>
    <source>
        <strain evidence="1">CECT 8869</strain>
    </source>
</reference>
<name>A0ABT8RQU7_9FLAO</name>
<dbReference type="InterPro" id="IPR025048">
    <property type="entry name" value="DUF3987"/>
</dbReference>
<reference evidence="1" key="1">
    <citation type="journal article" date="2014" name="Int. J. Syst. Evol. Microbiol.">
        <title>Complete genome of a new Firmicutes species belonging to the dominant human colonic microbiota ('Ruminococcus bicirculans') reveals two chromosomes and a selective capacity to utilize plant glucans.</title>
        <authorList>
            <consortium name="NISC Comparative Sequencing Program"/>
            <person name="Wegmann U."/>
            <person name="Louis P."/>
            <person name="Goesmann A."/>
            <person name="Henrissat B."/>
            <person name="Duncan S.H."/>
            <person name="Flint H.J."/>
        </authorList>
    </citation>
    <scope>NUCLEOTIDE SEQUENCE</scope>
    <source>
        <strain evidence="1">CECT 8869</strain>
    </source>
</reference>
<gene>
    <name evidence="1" type="ORF">Q2T41_11485</name>
</gene>
<comment type="caution">
    <text evidence="1">The sequence shown here is derived from an EMBL/GenBank/DDBJ whole genome shotgun (WGS) entry which is preliminary data.</text>
</comment>
<dbReference type="RefSeq" id="WP_304436203.1">
    <property type="nucleotide sequence ID" value="NZ_JAUKUC010000001.1"/>
</dbReference>
<organism evidence="1 2">
    <name type="scientific">Maribacter confluentis</name>
    <dbReference type="NCBI Taxonomy" id="1656093"/>
    <lineage>
        <taxon>Bacteria</taxon>
        <taxon>Pseudomonadati</taxon>
        <taxon>Bacteroidota</taxon>
        <taxon>Flavobacteriia</taxon>
        <taxon>Flavobacteriales</taxon>
        <taxon>Flavobacteriaceae</taxon>
        <taxon>Maribacter</taxon>
    </lineage>
</organism>
<evidence type="ECO:0000313" key="2">
    <source>
        <dbReference type="Proteomes" id="UP001168579"/>
    </source>
</evidence>
<keyword evidence="2" id="KW-1185">Reference proteome</keyword>
<evidence type="ECO:0000313" key="1">
    <source>
        <dbReference type="EMBL" id="MDO1513278.1"/>
    </source>
</evidence>
<dbReference type="Pfam" id="PF13148">
    <property type="entry name" value="DUF3987"/>
    <property type="match status" value="2"/>
</dbReference>
<dbReference type="EMBL" id="JAUKUC010000001">
    <property type="protein sequence ID" value="MDO1513278.1"/>
    <property type="molecule type" value="Genomic_DNA"/>
</dbReference>
<protein>
    <submittedName>
        <fullName evidence="1">DUF3987 domain-containing protein</fullName>
    </submittedName>
</protein>
<dbReference type="Proteomes" id="UP001168579">
    <property type="component" value="Unassembled WGS sequence"/>
</dbReference>
<accession>A0ABT8RQU7</accession>
<sequence length="430" mass="48923">MQQNKLKKEKETALKQLHRVIDKLPKEHTEFIEQAFIYKRIPKEYLLSSMLFAFSNAAGLAFNLKSGGYTNYGNLYLALIGSRGDSKSPAMSLATEALNSSDHKAYEAFENQKKENQSPLTTEEDNVDRKQLLVQNSTIEAAMFAHFKNPYSLGVFVDELVSLIDKISNKSNSEGSQWNTFLLQGFTNQHIDISRKTTDSYRMKESFPTILGSIQTQLLPKLFAHGNLESGFIDRILFTLRLTTNNKLSKSKLSSETLANYRNSLENLLHYRKAIEDDKTSLSLILNDGAEEMLHEYVQNLIIKQQNLPYVLKEYNSKMQINIYKLVVVLHLMVHSSESGFQNPITIETIDLAICANEFYFSNFKMITSSSVNAIDEKTFRNELFKQAINNGASQKDIIAITGLSKGQVSKIWNKYLTDMEKKLETGNQL</sequence>
<proteinExistence type="predicted"/>